<dbReference type="AlphaFoldDB" id="A0A9P8XU94"/>
<dbReference type="Proteomes" id="UP000756346">
    <property type="component" value="Unassembled WGS sequence"/>
</dbReference>
<evidence type="ECO:0000313" key="2">
    <source>
        <dbReference type="EMBL" id="KAH7018010.1"/>
    </source>
</evidence>
<evidence type="ECO:0008006" key="4">
    <source>
        <dbReference type="Google" id="ProtNLM"/>
    </source>
</evidence>
<sequence>MQFIGALFFPKYVWFLLALIQSLENFEEVISKWTRNNSTIFRKVNLEISSSLSPRCAIDPTVLMLEESHMICLTCLCE</sequence>
<gene>
    <name evidence="2" type="ORF">B0I36DRAFT_335163</name>
</gene>
<dbReference type="RefSeq" id="XP_046006277.1">
    <property type="nucleotide sequence ID" value="XM_046155429.1"/>
</dbReference>
<feature type="signal peptide" evidence="1">
    <location>
        <begin position="1"/>
        <end position="25"/>
    </location>
</feature>
<evidence type="ECO:0000313" key="3">
    <source>
        <dbReference type="Proteomes" id="UP000756346"/>
    </source>
</evidence>
<keyword evidence="3" id="KW-1185">Reference proteome</keyword>
<name>A0A9P8XU94_9PEZI</name>
<dbReference type="EMBL" id="JAGTJQ010000011">
    <property type="protein sequence ID" value="KAH7018010.1"/>
    <property type="molecule type" value="Genomic_DNA"/>
</dbReference>
<dbReference type="GeneID" id="70184975"/>
<proteinExistence type="predicted"/>
<comment type="caution">
    <text evidence="2">The sequence shown here is derived from an EMBL/GenBank/DDBJ whole genome shotgun (WGS) entry which is preliminary data.</text>
</comment>
<evidence type="ECO:0000256" key="1">
    <source>
        <dbReference type="SAM" id="SignalP"/>
    </source>
</evidence>
<organism evidence="2 3">
    <name type="scientific">Microdochium trichocladiopsis</name>
    <dbReference type="NCBI Taxonomy" id="1682393"/>
    <lineage>
        <taxon>Eukaryota</taxon>
        <taxon>Fungi</taxon>
        <taxon>Dikarya</taxon>
        <taxon>Ascomycota</taxon>
        <taxon>Pezizomycotina</taxon>
        <taxon>Sordariomycetes</taxon>
        <taxon>Xylariomycetidae</taxon>
        <taxon>Xylariales</taxon>
        <taxon>Microdochiaceae</taxon>
        <taxon>Microdochium</taxon>
    </lineage>
</organism>
<reference evidence="2" key="1">
    <citation type="journal article" date="2021" name="Nat. Commun.">
        <title>Genetic determinants of endophytism in the Arabidopsis root mycobiome.</title>
        <authorList>
            <person name="Mesny F."/>
            <person name="Miyauchi S."/>
            <person name="Thiergart T."/>
            <person name="Pickel B."/>
            <person name="Atanasova L."/>
            <person name="Karlsson M."/>
            <person name="Huettel B."/>
            <person name="Barry K.W."/>
            <person name="Haridas S."/>
            <person name="Chen C."/>
            <person name="Bauer D."/>
            <person name="Andreopoulos W."/>
            <person name="Pangilinan J."/>
            <person name="LaButti K."/>
            <person name="Riley R."/>
            <person name="Lipzen A."/>
            <person name="Clum A."/>
            <person name="Drula E."/>
            <person name="Henrissat B."/>
            <person name="Kohler A."/>
            <person name="Grigoriev I.V."/>
            <person name="Martin F.M."/>
            <person name="Hacquard S."/>
        </authorList>
    </citation>
    <scope>NUCLEOTIDE SEQUENCE</scope>
    <source>
        <strain evidence="2">MPI-CAGE-CH-0230</strain>
    </source>
</reference>
<accession>A0A9P8XU94</accession>
<protein>
    <recommendedName>
        <fullName evidence="4">Secreted protein</fullName>
    </recommendedName>
</protein>
<feature type="chain" id="PRO_5040325160" description="Secreted protein" evidence="1">
    <location>
        <begin position="26"/>
        <end position="78"/>
    </location>
</feature>
<keyword evidence="1" id="KW-0732">Signal</keyword>